<dbReference type="Gene3D" id="3.30.70.100">
    <property type="match status" value="1"/>
</dbReference>
<evidence type="ECO:0000259" key="1">
    <source>
        <dbReference type="PROSITE" id="PS50846"/>
    </source>
</evidence>
<dbReference type="SUPFAM" id="SSF55008">
    <property type="entry name" value="HMA, heavy metal-associated domain"/>
    <property type="match status" value="1"/>
</dbReference>
<protein>
    <recommendedName>
        <fullName evidence="1">HMA domain-containing protein</fullName>
    </recommendedName>
</protein>
<proteinExistence type="predicted"/>
<dbReference type="PROSITE" id="PS50846">
    <property type="entry name" value="HMA_2"/>
    <property type="match status" value="1"/>
</dbReference>
<dbReference type="AlphaFoldDB" id="A0A3B0TLN7"/>
<dbReference type="InterPro" id="IPR006121">
    <property type="entry name" value="HMA_dom"/>
</dbReference>
<sequence length="186" mass="20172">MKTLNKIIITLTLLFSYSAMAEKHIYKGQVEGMVCAFCTYNVGKKIGEFEGVDATTVNLDLKSGEVGFVSTVPVEKSKLAQLFADTGFKLVALDEVKSSQLSELTFNDKALISLSFAANKLSEFEDLLDALGTVAASQTTQLSLTAPKAMEVDILKPIIAGRQRAIKVKFEAANDDEVKIKLSTIL</sequence>
<dbReference type="EMBL" id="UOEN01000379">
    <property type="protein sequence ID" value="VAW17560.1"/>
    <property type="molecule type" value="Genomic_DNA"/>
</dbReference>
<dbReference type="Pfam" id="PF00403">
    <property type="entry name" value="HMA"/>
    <property type="match status" value="1"/>
</dbReference>
<accession>A0A3B0TLN7</accession>
<reference evidence="2" key="1">
    <citation type="submission" date="2018-06" db="EMBL/GenBank/DDBJ databases">
        <authorList>
            <person name="Zhirakovskaya E."/>
        </authorList>
    </citation>
    <scope>NUCLEOTIDE SEQUENCE</scope>
</reference>
<gene>
    <name evidence="2" type="ORF">MNBD_BACTEROID05-170</name>
</gene>
<organism evidence="2">
    <name type="scientific">hydrothermal vent metagenome</name>
    <dbReference type="NCBI Taxonomy" id="652676"/>
    <lineage>
        <taxon>unclassified sequences</taxon>
        <taxon>metagenomes</taxon>
        <taxon>ecological metagenomes</taxon>
    </lineage>
</organism>
<evidence type="ECO:0000313" key="2">
    <source>
        <dbReference type="EMBL" id="VAW17560.1"/>
    </source>
</evidence>
<dbReference type="CDD" id="cd00371">
    <property type="entry name" value="HMA"/>
    <property type="match status" value="1"/>
</dbReference>
<dbReference type="GO" id="GO:0046872">
    <property type="term" value="F:metal ion binding"/>
    <property type="evidence" value="ECO:0007669"/>
    <property type="project" value="InterPro"/>
</dbReference>
<dbReference type="InterPro" id="IPR036163">
    <property type="entry name" value="HMA_dom_sf"/>
</dbReference>
<name>A0A3B0TLN7_9ZZZZ</name>
<feature type="domain" description="HMA" evidence="1">
    <location>
        <begin position="24"/>
        <end position="91"/>
    </location>
</feature>